<accession>A0A6M3XRP8</accession>
<evidence type="ECO:0000313" key="1">
    <source>
        <dbReference type="EMBL" id="QJI00605.1"/>
    </source>
</evidence>
<sequence>MKRFKYLIGLLAVMFLAGTVFAETPSTLKRNVWNAKQTFKHGVQVDGTDTCDINSPIDLTNATITATDKITATHIVNKTDEKDIPLNAFVADNAGTLALLAAYDLNHGAPGILMTDGILAINFASYFVASPILAAVRMPADYVSGLEFRLLISTGAVDARYPATLAWALSYNANGAVFDAASEYQTAVGTLVADHTSIWNKVLSFDLSATAEAAITAGSWVTFYVWNDTGPAGNNTTLEIKGVTYRYTATQ</sequence>
<proteinExistence type="predicted"/>
<protein>
    <submittedName>
        <fullName evidence="1">Uncharacterized protein</fullName>
    </submittedName>
</protein>
<dbReference type="EMBL" id="MT144863">
    <property type="protein sequence ID" value="QJI00605.1"/>
    <property type="molecule type" value="Genomic_DNA"/>
</dbReference>
<name>A0A6M3XRP8_9ZZZZ</name>
<gene>
    <name evidence="1" type="ORF">TM448B01999_0013</name>
</gene>
<dbReference type="AlphaFoldDB" id="A0A6M3XRP8"/>
<reference evidence="1" key="1">
    <citation type="submission" date="2020-03" db="EMBL/GenBank/DDBJ databases">
        <title>The deep terrestrial virosphere.</title>
        <authorList>
            <person name="Holmfeldt K."/>
            <person name="Nilsson E."/>
            <person name="Simone D."/>
            <person name="Lopez-Fernandez M."/>
            <person name="Wu X."/>
            <person name="de Brujin I."/>
            <person name="Lundin D."/>
            <person name="Andersson A."/>
            <person name="Bertilsson S."/>
            <person name="Dopson M."/>
        </authorList>
    </citation>
    <scope>NUCLEOTIDE SEQUENCE</scope>
    <source>
        <strain evidence="1">TM448B01999</strain>
    </source>
</reference>
<organism evidence="1">
    <name type="scientific">viral metagenome</name>
    <dbReference type="NCBI Taxonomy" id="1070528"/>
    <lineage>
        <taxon>unclassified sequences</taxon>
        <taxon>metagenomes</taxon>
        <taxon>organismal metagenomes</taxon>
    </lineage>
</organism>